<dbReference type="InterPro" id="IPR004358">
    <property type="entry name" value="Sig_transdc_His_kin-like_C"/>
</dbReference>
<dbReference type="InterPro" id="IPR003661">
    <property type="entry name" value="HisK_dim/P_dom"/>
</dbReference>
<feature type="region of interest" description="Disordered" evidence="7">
    <location>
        <begin position="286"/>
        <end position="342"/>
    </location>
</feature>
<dbReference type="GO" id="GO:0000155">
    <property type="term" value="F:phosphorelay sensor kinase activity"/>
    <property type="evidence" value="ECO:0007669"/>
    <property type="project" value="InterPro"/>
</dbReference>
<feature type="compositionally biased region" description="Basic and acidic residues" evidence="7">
    <location>
        <begin position="426"/>
        <end position="436"/>
    </location>
</feature>
<evidence type="ECO:0000256" key="7">
    <source>
        <dbReference type="SAM" id="MobiDB-lite"/>
    </source>
</evidence>
<dbReference type="PROSITE" id="PS50109">
    <property type="entry name" value="HIS_KIN"/>
    <property type="match status" value="1"/>
</dbReference>
<sequence>MAKTLSEAAREREALKYATVFCHIKESSERSKPGTSLSSFDAGLNAFAQIGALRLGAARCLISIFDQDYQYVIAEATPSSSLATNTSQPEHFWLGCAAVTRSYTGCDHLLTAANNPSTDESKLLSTPLPVSVVPDMTQDTRYLAKDHVLSAPHNRFYAGSALRTARGICIGAYAIFDDKPRDGLSTPDIEFMQVMSRAVMSHLELRRSAESAGRSDRMVRGIGSFVEGKSTLSNLWRGTNAAAFEQSGTEGKLNKNQQFLQQADTDRDLAMQESAFESSRNLYHGADVAPHRSPRSSLAAAAHERSENESSPAPLSSLTVSDPNGVVSSGQDSRSVTDKASKSTRFTLHSNASVTSGAAKSFGDELHTKELREVFGKAANIIRESIEVEGVAFLDATIGTFGGLVASNSDSETTSSESQPDTSGSEGREEKEDPEQKYCRIVGFSTTDASSIDGKLHGSSSINVPQRFLRALLRRYPAGKTFTFDGVGELVSGDSEEDRLRASGPTSGHVQVPLQERKRKVTQSRHSESAMLTSILNGARSVAMVPLWDSTRERWHASAFVWTRSPDRIFSVEKEVSYLRAFGSTIMAEINRIEAAHSEKMKSDLLGSLSHELRSPLHGVLAGIELIQDTELDAFQGDTLHSMESCGRTLLDVIEHLLDYSKMNRFVNSTKPTKSTQSPKRASKNTDKTLKKQQQSFESQMAPLATDVDVSLLVEETIESVYSGFSYGRSRGAQADQALAPGSLYDQSSFAYQNNQDSHRISNGSVAVYLDIDANVTWTRHVQAGGLRRIMMNILGNSMKYTNSGYILVQLTLIKVPLRRNYKQTNLKLTVTDSGKGIDPDFLRDKIFTPFSQEDNLQPGTGLGLSLIHQIITLLNGTITVESQLGRGTKMEVILPLAQAQMASETSGSSGTDVDSLKGLRVSLRGFKTSTNTDGLPNHPAPIEAELLANLCRTWLDLEIIPEDSEEIRPDCIICNDQYFDQLTRGPSGVLPPIVVVCQNGSIARAQLDKSRNRRRSDFFEFISQPIGPHKLSKALLLVMERWKVFSASPEGTADVLAMLHSRPLTIDPGSSPIDQQTHRVGDSHVDPTLSLESLTKAVAEQTIDEVDHVDEIRPVTTQNTGEGSETSLGSGYEQGTEFLLVDDNKINLKILSAFMKKMKRSYESASNGLEALQTYSASPGHFRCILMDISMPVMDGLEATRRIREFELSEKLPRSLIVALTGMASGKVQQEAFGSGVDFFLPKPVRLNQLTELLDDKGLGTKT</sequence>
<keyword evidence="11" id="KW-1185">Reference proteome</keyword>
<dbReference type="RefSeq" id="XP_007827567.1">
    <property type="nucleotide sequence ID" value="XM_007829376.1"/>
</dbReference>
<evidence type="ECO:0000313" key="11">
    <source>
        <dbReference type="Proteomes" id="UP000030651"/>
    </source>
</evidence>
<dbReference type="SUPFAM" id="SSF52172">
    <property type="entry name" value="CheY-like"/>
    <property type="match status" value="1"/>
</dbReference>
<evidence type="ECO:0000259" key="8">
    <source>
        <dbReference type="PROSITE" id="PS50109"/>
    </source>
</evidence>
<dbReference type="PRINTS" id="PR00344">
    <property type="entry name" value="BCTRLSENSOR"/>
</dbReference>
<dbReference type="InterPro" id="IPR036890">
    <property type="entry name" value="HATPase_C_sf"/>
</dbReference>
<protein>
    <recommendedName>
        <fullName evidence="2">histidine kinase</fullName>
        <ecNumber evidence="2">2.7.13.3</ecNumber>
    </recommendedName>
</protein>
<feature type="modified residue" description="4-aspartylphosphate" evidence="6">
    <location>
        <position position="1189"/>
    </location>
</feature>
<dbReference type="InterPro" id="IPR005467">
    <property type="entry name" value="His_kinase_dom"/>
</dbReference>
<dbReference type="SMART" id="SM00387">
    <property type="entry name" value="HATPase_c"/>
    <property type="match status" value="1"/>
</dbReference>
<feature type="compositionally biased region" description="Basic and acidic residues" evidence="7">
    <location>
        <begin position="1077"/>
        <end position="1086"/>
    </location>
</feature>
<evidence type="ECO:0000256" key="1">
    <source>
        <dbReference type="ARBA" id="ARBA00000085"/>
    </source>
</evidence>
<dbReference type="EMBL" id="KI912109">
    <property type="protein sequence ID" value="ETS86967.1"/>
    <property type="molecule type" value="Genomic_DNA"/>
</dbReference>
<accession>W3XN74</accession>
<gene>
    <name evidence="10" type="ORF">PFICI_00795</name>
</gene>
<dbReference type="PANTHER" id="PTHR43047">
    <property type="entry name" value="TWO-COMPONENT HISTIDINE PROTEIN KINASE"/>
    <property type="match status" value="1"/>
</dbReference>
<evidence type="ECO:0000256" key="2">
    <source>
        <dbReference type="ARBA" id="ARBA00012438"/>
    </source>
</evidence>
<dbReference type="CDD" id="cd17546">
    <property type="entry name" value="REC_hyHK_CKI1_RcsC-like"/>
    <property type="match status" value="1"/>
</dbReference>
<dbReference type="InterPro" id="IPR001789">
    <property type="entry name" value="Sig_transdc_resp-reg_receiver"/>
</dbReference>
<feature type="compositionally biased region" description="Low complexity" evidence="7">
    <location>
        <begin position="407"/>
        <end position="423"/>
    </location>
</feature>
<dbReference type="SUPFAM" id="SSF55781">
    <property type="entry name" value="GAF domain-like"/>
    <property type="match status" value="1"/>
</dbReference>
<dbReference type="InterPro" id="IPR003594">
    <property type="entry name" value="HATPase_dom"/>
</dbReference>
<dbReference type="InParanoid" id="W3XN74"/>
<keyword evidence="3 6" id="KW-0597">Phosphoprotein</keyword>
<dbReference type="SMART" id="SM00448">
    <property type="entry name" value="REC"/>
    <property type="match status" value="1"/>
</dbReference>
<dbReference type="EC" id="2.7.13.3" evidence="2"/>
<dbReference type="Pfam" id="PF00512">
    <property type="entry name" value="HisKA"/>
    <property type="match status" value="1"/>
</dbReference>
<dbReference type="InterPro" id="IPR036097">
    <property type="entry name" value="HisK_dim/P_sf"/>
</dbReference>
<dbReference type="KEGG" id="pfy:PFICI_00795"/>
<dbReference type="AlphaFoldDB" id="W3XN74"/>
<dbReference type="OrthoDB" id="303614at2759"/>
<dbReference type="PROSITE" id="PS50110">
    <property type="entry name" value="RESPONSE_REGULATORY"/>
    <property type="match status" value="1"/>
</dbReference>
<dbReference type="GeneID" id="19265808"/>
<dbReference type="Gene3D" id="3.40.50.2300">
    <property type="match status" value="1"/>
</dbReference>
<feature type="compositionally biased region" description="Polar residues" evidence="7">
    <location>
        <begin position="309"/>
        <end position="334"/>
    </location>
</feature>
<proteinExistence type="predicted"/>
<reference evidence="11" key="1">
    <citation type="journal article" date="2015" name="BMC Genomics">
        <title>Genomic and transcriptomic analysis of the endophytic fungus Pestalotiopsis fici reveals its lifestyle and high potential for synthesis of natural products.</title>
        <authorList>
            <person name="Wang X."/>
            <person name="Zhang X."/>
            <person name="Liu L."/>
            <person name="Xiang M."/>
            <person name="Wang W."/>
            <person name="Sun X."/>
            <person name="Che Y."/>
            <person name="Guo L."/>
            <person name="Liu G."/>
            <person name="Guo L."/>
            <person name="Wang C."/>
            <person name="Yin W.B."/>
            <person name="Stadler M."/>
            <person name="Zhang X."/>
            <person name="Liu X."/>
        </authorList>
    </citation>
    <scope>NUCLEOTIDE SEQUENCE [LARGE SCALE GENOMIC DNA]</scope>
    <source>
        <strain evidence="11">W106-1 / CGMCC3.15140</strain>
    </source>
</reference>
<dbReference type="SMART" id="SM00388">
    <property type="entry name" value="HisKA"/>
    <property type="match status" value="1"/>
</dbReference>
<evidence type="ECO:0000256" key="5">
    <source>
        <dbReference type="ARBA" id="ARBA00022777"/>
    </source>
</evidence>
<comment type="catalytic activity">
    <reaction evidence="1">
        <text>ATP + protein L-histidine = ADP + protein N-phospho-L-histidine.</text>
        <dbReference type="EC" id="2.7.13.3"/>
    </reaction>
</comment>
<dbReference type="CDD" id="cd00082">
    <property type="entry name" value="HisKA"/>
    <property type="match status" value="1"/>
</dbReference>
<dbReference type="GO" id="GO:0005886">
    <property type="term" value="C:plasma membrane"/>
    <property type="evidence" value="ECO:0007669"/>
    <property type="project" value="TreeGrafter"/>
</dbReference>
<dbReference type="Proteomes" id="UP000030651">
    <property type="component" value="Unassembled WGS sequence"/>
</dbReference>
<feature type="domain" description="Histidine kinase" evidence="8">
    <location>
        <begin position="608"/>
        <end position="899"/>
    </location>
</feature>
<dbReference type="PANTHER" id="PTHR43047:SF72">
    <property type="entry name" value="OSMOSENSING HISTIDINE PROTEIN KINASE SLN1"/>
    <property type="match status" value="1"/>
</dbReference>
<evidence type="ECO:0000256" key="4">
    <source>
        <dbReference type="ARBA" id="ARBA00022679"/>
    </source>
</evidence>
<keyword evidence="4" id="KW-0808">Transferase</keyword>
<feature type="compositionally biased region" description="Polar residues" evidence="7">
    <location>
        <begin position="668"/>
        <end position="680"/>
    </location>
</feature>
<feature type="domain" description="Response regulatory" evidence="9">
    <location>
        <begin position="1138"/>
        <end position="1259"/>
    </location>
</feature>
<name>W3XN74_PESFW</name>
<dbReference type="Gene3D" id="3.30.565.10">
    <property type="entry name" value="Histidine kinase-like ATPase, C-terminal domain"/>
    <property type="match status" value="1"/>
</dbReference>
<evidence type="ECO:0000259" key="9">
    <source>
        <dbReference type="PROSITE" id="PS50110"/>
    </source>
</evidence>
<dbReference type="eggNOG" id="KOG0519">
    <property type="taxonomic scope" value="Eukaryota"/>
</dbReference>
<dbReference type="GO" id="GO:0009927">
    <property type="term" value="F:histidine phosphotransfer kinase activity"/>
    <property type="evidence" value="ECO:0007669"/>
    <property type="project" value="TreeGrafter"/>
</dbReference>
<keyword evidence="5" id="KW-0418">Kinase</keyword>
<feature type="region of interest" description="Disordered" evidence="7">
    <location>
        <begin position="406"/>
        <end position="436"/>
    </location>
</feature>
<dbReference type="Pfam" id="PF00072">
    <property type="entry name" value="Response_reg"/>
    <property type="match status" value="1"/>
</dbReference>
<dbReference type="SUPFAM" id="SSF47384">
    <property type="entry name" value="Homodimeric domain of signal transducing histidine kinase"/>
    <property type="match status" value="1"/>
</dbReference>
<organism evidence="10 11">
    <name type="scientific">Pestalotiopsis fici (strain W106-1 / CGMCC3.15140)</name>
    <dbReference type="NCBI Taxonomy" id="1229662"/>
    <lineage>
        <taxon>Eukaryota</taxon>
        <taxon>Fungi</taxon>
        <taxon>Dikarya</taxon>
        <taxon>Ascomycota</taxon>
        <taxon>Pezizomycotina</taxon>
        <taxon>Sordariomycetes</taxon>
        <taxon>Xylariomycetidae</taxon>
        <taxon>Amphisphaeriales</taxon>
        <taxon>Sporocadaceae</taxon>
        <taxon>Pestalotiopsis</taxon>
    </lineage>
</organism>
<dbReference type="Gene3D" id="1.10.287.130">
    <property type="match status" value="1"/>
</dbReference>
<feature type="region of interest" description="Disordered" evidence="7">
    <location>
        <begin position="1068"/>
        <end position="1087"/>
    </location>
</feature>
<dbReference type="OMA" id="HRQCIVA"/>
<evidence type="ECO:0000313" key="10">
    <source>
        <dbReference type="EMBL" id="ETS86967.1"/>
    </source>
</evidence>
<feature type="region of interest" description="Disordered" evidence="7">
    <location>
        <begin position="668"/>
        <end position="698"/>
    </location>
</feature>
<dbReference type="HOGENOM" id="CLU_002763_0_0_1"/>
<dbReference type="InterPro" id="IPR011006">
    <property type="entry name" value="CheY-like_superfamily"/>
</dbReference>
<dbReference type="Pfam" id="PF02518">
    <property type="entry name" value="HATPase_c"/>
    <property type="match status" value="1"/>
</dbReference>
<evidence type="ECO:0000256" key="6">
    <source>
        <dbReference type="PROSITE-ProRule" id="PRU00169"/>
    </source>
</evidence>
<evidence type="ECO:0000256" key="3">
    <source>
        <dbReference type="ARBA" id="ARBA00022553"/>
    </source>
</evidence>
<dbReference type="SUPFAM" id="SSF55874">
    <property type="entry name" value="ATPase domain of HSP90 chaperone/DNA topoisomerase II/histidine kinase"/>
    <property type="match status" value="1"/>
</dbReference>